<dbReference type="Gene3D" id="3.30.300.30">
    <property type="match status" value="1"/>
</dbReference>
<feature type="domain" description="Carrier" evidence="3">
    <location>
        <begin position="556"/>
        <end position="631"/>
    </location>
</feature>
<dbReference type="AlphaFoldDB" id="A0AAJ7N825"/>
<evidence type="ECO:0000256" key="2">
    <source>
        <dbReference type="ARBA" id="ARBA00022553"/>
    </source>
</evidence>
<dbReference type="PROSITE" id="PS00455">
    <property type="entry name" value="AMP_BINDING"/>
    <property type="match status" value="1"/>
</dbReference>
<dbReference type="CDD" id="cd05930">
    <property type="entry name" value="A_NRPS"/>
    <property type="match status" value="1"/>
</dbReference>
<dbReference type="Gene3D" id="1.10.1200.10">
    <property type="entry name" value="ACP-like"/>
    <property type="match status" value="1"/>
</dbReference>
<dbReference type="PROSITE" id="PS50075">
    <property type="entry name" value="CARRIER"/>
    <property type="match status" value="1"/>
</dbReference>
<protein>
    <submittedName>
        <fullName evidence="5">Uncharacterized protein LOC108625792 isoform X1</fullName>
    </submittedName>
</protein>
<dbReference type="InterPro" id="IPR020845">
    <property type="entry name" value="AMP-binding_CS"/>
</dbReference>
<keyword evidence="2" id="KW-0597">Phosphoprotein</keyword>
<dbReference type="RefSeq" id="XP_017881558.1">
    <property type="nucleotide sequence ID" value="XM_018026069.2"/>
</dbReference>
<dbReference type="Gene3D" id="3.40.630.30">
    <property type="match status" value="1"/>
</dbReference>
<dbReference type="Gene3D" id="3.40.50.12780">
    <property type="entry name" value="N-terminal domain of ligase-like"/>
    <property type="match status" value="1"/>
</dbReference>
<dbReference type="InterPro" id="IPR000873">
    <property type="entry name" value="AMP-dep_synth/lig_dom"/>
</dbReference>
<dbReference type="PROSITE" id="PS00012">
    <property type="entry name" value="PHOSPHOPANTETHEINE"/>
    <property type="match status" value="1"/>
</dbReference>
<keyword evidence="4" id="KW-1185">Reference proteome</keyword>
<sequence>MDTSLQQSVLKGRQAATGKQKNTLQKLFNQTTINYSSQLAIRYEDDDGQEYAISYGELQESTNKLARVFKKYEKPEGSSKWVVGVCMKPSHRLPIILIAIQKANMAYLPLDVEYPKARVKHILQEAKPFMIVIEEKADSMTYEGTRTVSYNELLKLSESEVNDNLEVEEDPEETAIILYTSGSTGTPKGVLLSHTTVLNRLQWYWQELPYAVDEDHCVFKTSLIFVDSVTEIWGSLLQGRTLVVVPRHITKNPKRFVALLEKYKIQRLMLVPTLLQSILMYFSLRCKDNVLRSLKLWICTGETLSISLAEEFFTTFENSNKILANFYGTTEIGDVVYHLLSDRRQLQSAEKVPIGKPLDNSIIYIVNEGMQPVPQGELGEMIVAGRNLATGYIHDPESQKFQANPFTTDSNYSRIYRTGDYARIINGVIIYEGRLDSQIKVRGHRVDLTEVEKMVSKAPGVSKVVALCHKPGELSQALIAFVTIADNSSTCELEIKTFLQTMLPVYMMPRVVIVDDIPLLTNGKIDRQALLKHFETANTRNEDDHNMVCDYTGVPERDLEKAKVLFPTVASAIGNADIVRIDSNFYELGGNSLNSVHTVMKLWNQGYKISITQFVTAKSLSEIIDRMIKIKMDDKVSDSWDFDEDEIVYEMINDSHQADAIKIITEGFCCCGGTCLIPGVTREDYRILMEQLWNPLVEQNLSFLAKSSRDGRTIGIGINFDLWDMPKLILDSKLRIIFDFLEQLEAPIRKQELPEGKGQIIYCFMMATSCKLRPAQNVIVMKELEAYCLRLARRRKYAGVFTTNTSPLTQQLAEVFGYKPIMTYRMNRYCAPDGTKPFEEVSDNQLAICSLKMFGPAKYIFRDDQCCRLNIY</sequence>
<dbReference type="Pfam" id="PF00501">
    <property type="entry name" value="AMP-binding"/>
    <property type="match status" value="1"/>
</dbReference>
<dbReference type="InterPro" id="IPR042099">
    <property type="entry name" value="ANL_N_sf"/>
</dbReference>
<evidence type="ECO:0000313" key="4">
    <source>
        <dbReference type="Proteomes" id="UP000694925"/>
    </source>
</evidence>
<proteinExistence type="predicted"/>
<evidence type="ECO:0000259" key="3">
    <source>
        <dbReference type="PROSITE" id="PS50075"/>
    </source>
</evidence>
<dbReference type="KEGG" id="ccal:108625792"/>
<evidence type="ECO:0000313" key="5">
    <source>
        <dbReference type="RefSeq" id="XP_017881558.1"/>
    </source>
</evidence>
<dbReference type="GeneID" id="108625792"/>
<dbReference type="Pfam" id="PF00550">
    <property type="entry name" value="PP-binding"/>
    <property type="match status" value="1"/>
</dbReference>
<dbReference type="InterPro" id="IPR009081">
    <property type="entry name" value="PP-bd_ACP"/>
</dbReference>
<dbReference type="PANTHER" id="PTHR44845:SF6">
    <property type="entry name" value="BETA-ALANINE-ACTIVATING ENZYME"/>
    <property type="match status" value="1"/>
</dbReference>
<organism evidence="4 5">
    <name type="scientific">Ceratina calcarata</name>
    <dbReference type="NCBI Taxonomy" id="156304"/>
    <lineage>
        <taxon>Eukaryota</taxon>
        <taxon>Metazoa</taxon>
        <taxon>Ecdysozoa</taxon>
        <taxon>Arthropoda</taxon>
        <taxon>Hexapoda</taxon>
        <taxon>Insecta</taxon>
        <taxon>Pterygota</taxon>
        <taxon>Neoptera</taxon>
        <taxon>Endopterygota</taxon>
        <taxon>Hymenoptera</taxon>
        <taxon>Apocrita</taxon>
        <taxon>Aculeata</taxon>
        <taxon>Apoidea</taxon>
        <taxon>Anthophila</taxon>
        <taxon>Apidae</taxon>
        <taxon>Ceratina</taxon>
        <taxon>Zadontomerus</taxon>
    </lineage>
</organism>
<evidence type="ECO:0000256" key="1">
    <source>
        <dbReference type="ARBA" id="ARBA00022450"/>
    </source>
</evidence>
<dbReference type="Proteomes" id="UP000694925">
    <property type="component" value="Unplaced"/>
</dbReference>
<keyword evidence="1" id="KW-0596">Phosphopantetheine</keyword>
<dbReference type="SUPFAM" id="SSF56801">
    <property type="entry name" value="Acetyl-CoA synthetase-like"/>
    <property type="match status" value="1"/>
</dbReference>
<dbReference type="PANTHER" id="PTHR44845">
    <property type="entry name" value="CARRIER DOMAIN-CONTAINING PROTEIN"/>
    <property type="match status" value="1"/>
</dbReference>
<dbReference type="InterPro" id="IPR006162">
    <property type="entry name" value="Ppantetheine_attach_site"/>
</dbReference>
<dbReference type="SUPFAM" id="SSF47336">
    <property type="entry name" value="ACP-like"/>
    <property type="match status" value="1"/>
</dbReference>
<name>A0AAJ7N825_9HYME</name>
<dbReference type="InterPro" id="IPR036736">
    <property type="entry name" value="ACP-like_sf"/>
</dbReference>
<gene>
    <name evidence="5" type="primary">LOC108625792</name>
</gene>
<reference evidence="5" key="1">
    <citation type="submission" date="2025-08" db="UniProtKB">
        <authorList>
            <consortium name="RefSeq"/>
        </authorList>
    </citation>
    <scope>IDENTIFICATION</scope>
    <source>
        <tissue evidence="5">Whole body</tissue>
    </source>
</reference>
<dbReference type="InterPro" id="IPR045851">
    <property type="entry name" value="AMP-bd_C_sf"/>
</dbReference>
<accession>A0AAJ7N825</accession>